<keyword evidence="4" id="KW-1185">Reference proteome</keyword>
<proteinExistence type="predicted"/>
<accession>A0A919AJD7</accession>
<dbReference type="AlphaFoldDB" id="A0A919AJD7"/>
<evidence type="ECO:0000256" key="1">
    <source>
        <dbReference type="SAM" id="MobiDB-lite"/>
    </source>
</evidence>
<name>A0A919AJD7_9ACTN</name>
<gene>
    <name evidence="3" type="ORF">GCM10014715_77620</name>
</gene>
<keyword evidence="2" id="KW-0812">Transmembrane</keyword>
<dbReference type="Proteomes" id="UP000641386">
    <property type="component" value="Unassembled WGS sequence"/>
</dbReference>
<dbReference type="RefSeq" id="WP_189907497.1">
    <property type="nucleotide sequence ID" value="NZ_BNBC01000058.1"/>
</dbReference>
<evidence type="ECO:0000313" key="3">
    <source>
        <dbReference type="EMBL" id="GHF10394.1"/>
    </source>
</evidence>
<organism evidence="3 4">
    <name type="scientific">Streptomyces spiralis</name>
    <dbReference type="NCBI Taxonomy" id="66376"/>
    <lineage>
        <taxon>Bacteria</taxon>
        <taxon>Bacillati</taxon>
        <taxon>Actinomycetota</taxon>
        <taxon>Actinomycetes</taxon>
        <taxon>Kitasatosporales</taxon>
        <taxon>Streptomycetaceae</taxon>
        <taxon>Streptomyces</taxon>
    </lineage>
</organism>
<feature type="transmembrane region" description="Helical" evidence="2">
    <location>
        <begin position="94"/>
        <end position="120"/>
    </location>
</feature>
<reference evidence="3" key="2">
    <citation type="submission" date="2020-09" db="EMBL/GenBank/DDBJ databases">
        <authorList>
            <person name="Sun Q."/>
            <person name="Ohkuma M."/>
        </authorList>
    </citation>
    <scope>NUCLEOTIDE SEQUENCE</scope>
    <source>
        <strain evidence="3">JCM 3302</strain>
    </source>
</reference>
<comment type="caution">
    <text evidence="3">The sequence shown here is derived from an EMBL/GenBank/DDBJ whole genome shotgun (WGS) entry which is preliminary data.</text>
</comment>
<dbReference type="EMBL" id="BNBC01000058">
    <property type="protein sequence ID" value="GHF10394.1"/>
    <property type="molecule type" value="Genomic_DNA"/>
</dbReference>
<keyword evidence="2" id="KW-0472">Membrane</keyword>
<sequence>MQDSTKCLKRRPTATTVLRPLHAARSPHHRTRAVSALTRGAKGLVAALLSWEVASWWLPGQQYLAVATALLMVNAPTIHRSLTQAARSVATRAAGLSLATAVVWMLGSTAGSVAAILAVALVAGGRGSDNRLQVVSTAVLTLTVAAAAPLGHVIAPVLATLAGAAAGTAVNALILPPLHLDASDASVRDLAAAMGSLLHDMARGLRERRHGDHAHTWLEAGRHLEELVTQAHEDVGRAQESLRWNTRCAVHGALHGPHQPPAHAEALRALHHVSFQVRGIARTLADNVDDRHTDHHLGRLFLDRYATTLEAAGEAVTSFGAHGPGADPHSTSARDRLRQGIDEATAWHTTMTDLITHGTLPEPGAWHVYGSLMTDIERLLTDLDRADQFTTAATTPRRTDAPTYASTAP</sequence>
<reference evidence="3" key="1">
    <citation type="journal article" date="2014" name="Int. J. Syst. Evol. Microbiol.">
        <title>Complete genome sequence of Corynebacterium casei LMG S-19264T (=DSM 44701T), isolated from a smear-ripened cheese.</title>
        <authorList>
            <consortium name="US DOE Joint Genome Institute (JGI-PGF)"/>
            <person name="Walter F."/>
            <person name="Albersmeier A."/>
            <person name="Kalinowski J."/>
            <person name="Ruckert C."/>
        </authorList>
    </citation>
    <scope>NUCLEOTIDE SEQUENCE</scope>
    <source>
        <strain evidence="3">JCM 3302</strain>
    </source>
</reference>
<feature type="transmembrane region" description="Helical" evidence="2">
    <location>
        <begin position="132"/>
        <end position="150"/>
    </location>
</feature>
<evidence type="ECO:0000256" key="2">
    <source>
        <dbReference type="SAM" id="Phobius"/>
    </source>
</evidence>
<keyword evidence="2" id="KW-1133">Transmembrane helix</keyword>
<evidence type="ECO:0000313" key="4">
    <source>
        <dbReference type="Proteomes" id="UP000641386"/>
    </source>
</evidence>
<protein>
    <submittedName>
        <fullName evidence="3">FUSC family protein</fullName>
    </submittedName>
</protein>
<feature type="region of interest" description="Disordered" evidence="1">
    <location>
        <begin position="390"/>
        <end position="409"/>
    </location>
</feature>